<evidence type="ECO:0000256" key="1">
    <source>
        <dbReference type="ARBA" id="ARBA00022468"/>
    </source>
</evidence>
<accession>A0AAD8HKD7</accession>
<keyword evidence="1" id="KW-0343">GTPase activation</keyword>
<protein>
    <recommendedName>
        <fullName evidence="2">Rho-GAP domain-containing protein</fullName>
    </recommendedName>
</protein>
<dbReference type="Gene3D" id="1.10.555.10">
    <property type="entry name" value="Rho GTPase activation protein"/>
    <property type="match status" value="1"/>
</dbReference>
<dbReference type="GO" id="GO:0005096">
    <property type="term" value="F:GTPase activator activity"/>
    <property type="evidence" value="ECO:0007669"/>
    <property type="project" value="UniProtKB-KW"/>
</dbReference>
<feature type="domain" description="Rho-GAP" evidence="2">
    <location>
        <begin position="40"/>
        <end position="90"/>
    </location>
</feature>
<dbReference type="InterPro" id="IPR008936">
    <property type="entry name" value="Rho_GTPase_activation_prot"/>
</dbReference>
<dbReference type="SUPFAM" id="SSF48350">
    <property type="entry name" value="GTPase activation domain, GAP"/>
    <property type="match status" value="1"/>
</dbReference>
<dbReference type="Pfam" id="PF00620">
    <property type="entry name" value="RhoGAP"/>
    <property type="match status" value="1"/>
</dbReference>
<keyword evidence="4" id="KW-1185">Reference proteome</keyword>
<reference evidence="3" key="2">
    <citation type="submission" date="2023-05" db="EMBL/GenBank/DDBJ databases">
        <authorList>
            <person name="Schelkunov M.I."/>
        </authorList>
    </citation>
    <scope>NUCLEOTIDE SEQUENCE</scope>
    <source>
        <strain evidence="3">Hsosn_3</strain>
        <tissue evidence="3">Leaf</tissue>
    </source>
</reference>
<dbReference type="PANTHER" id="PTHR23177">
    <property type="entry name" value="MKIAA1688 PROTEIN"/>
    <property type="match status" value="1"/>
</dbReference>
<dbReference type="EMBL" id="JAUIZM010000008">
    <property type="protein sequence ID" value="KAK1368246.1"/>
    <property type="molecule type" value="Genomic_DNA"/>
</dbReference>
<sequence length="178" mass="20220">MALIKKLHKVIYCSFKDGRDSMQLSYDHRGNSVPTILLLMQQQGIFRINAENSQEEFVRNQLNTGVVPAGIDLHCLAGLIKAWFRELPEGCYLQQKKVLQNGGANKRIVLRQSVNVVFIGIGFDIKERLVNLGSFIVILIVAKMKWFAGADTSVLKLQYEKKVLDLEQEKKTLKRSSK</sequence>
<proteinExistence type="predicted"/>
<comment type="caution">
    <text evidence="3">The sequence shown here is derived from an EMBL/GenBank/DDBJ whole genome shotgun (WGS) entry which is preliminary data.</text>
</comment>
<dbReference type="InterPro" id="IPR000198">
    <property type="entry name" value="RhoGAP_dom"/>
</dbReference>
<dbReference type="AlphaFoldDB" id="A0AAD8HKD7"/>
<dbReference type="InterPro" id="IPR044785">
    <property type="entry name" value="RopGAP1-5"/>
</dbReference>
<evidence type="ECO:0000259" key="2">
    <source>
        <dbReference type="Pfam" id="PF00620"/>
    </source>
</evidence>
<evidence type="ECO:0000313" key="4">
    <source>
        <dbReference type="Proteomes" id="UP001237642"/>
    </source>
</evidence>
<name>A0AAD8HKD7_9APIA</name>
<gene>
    <name evidence="3" type="ORF">POM88_034338</name>
</gene>
<dbReference type="Proteomes" id="UP001237642">
    <property type="component" value="Unassembled WGS sequence"/>
</dbReference>
<reference evidence="3" key="1">
    <citation type="submission" date="2023-02" db="EMBL/GenBank/DDBJ databases">
        <title>Genome of toxic invasive species Heracleum sosnowskyi carries increased number of genes despite the absence of recent whole-genome duplications.</title>
        <authorList>
            <person name="Schelkunov M."/>
            <person name="Shtratnikova V."/>
            <person name="Makarenko M."/>
            <person name="Klepikova A."/>
            <person name="Omelchenko D."/>
            <person name="Novikova G."/>
            <person name="Obukhova E."/>
            <person name="Bogdanov V."/>
            <person name="Penin A."/>
            <person name="Logacheva M."/>
        </authorList>
    </citation>
    <scope>NUCLEOTIDE SEQUENCE</scope>
    <source>
        <strain evidence="3">Hsosn_3</strain>
        <tissue evidence="3">Leaf</tissue>
    </source>
</reference>
<dbReference type="GO" id="GO:0007165">
    <property type="term" value="P:signal transduction"/>
    <property type="evidence" value="ECO:0007669"/>
    <property type="project" value="InterPro"/>
</dbReference>
<dbReference type="PANTHER" id="PTHR23177:SF64">
    <property type="entry name" value="RHO GTPASE-ACTIVATING PROTEIN 1"/>
    <property type="match status" value="1"/>
</dbReference>
<organism evidence="3 4">
    <name type="scientific">Heracleum sosnowskyi</name>
    <dbReference type="NCBI Taxonomy" id="360622"/>
    <lineage>
        <taxon>Eukaryota</taxon>
        <taxon>Viridiplantae</taxon>
        <taxon>Streptophyta</taxon>
        <taxon>Embryophyta</taxon>
        <taxon>Tracheophyta</taxon>
        <taxon>Spermatophyta</taxon>
        <taxon>Magnoliopsida</taxon>
        <taxon>eudicotyledons</taxon>
        <taxon>Gunneridae</taxon>
        <taxon>Pentapetalae</taxon>
        <taxon>asterids</taxon>
        <taxon>campanulids</taxon>
        <taxon>Apiales</taxon>
        <taxon>Apiaceae</taxon>
        <taxon>Apioideae</taxon>
        <taxon>apioid superclade</taxon>
        <taxon>Tordylieae</taxon>
        <taxon>Tordyliinae</taxon>
        <taxon>Heracleum</taxon>
    </lineage>
</organism>
<evidence type="ECO:0000313" key="3">
    <source>
        <dbReference type="EMBL" id="KAK1368246.1"/>
    </source>
</evidence>